<dbReference type="Bgee" id="ENSCHIG00000015762">
    <property type="expression patterns" value="Expressed in metanephros cortex and 14 other cell types or tissues"/>
</dbReference>
<organism evidence="12 13">
    <name type="scientific">Capra hircus</name>
    <name type="common">Goat</name>
    <dbReference type="NCBI Taxonomy" id="9925"/>
    <lineage>
        <taxon>Eukaryota</taxon>
        <taxon>Metazoa</taxon>
        <taxon>Chordata</taxon>
        <taxon>Craniata</taxon>
        <taxon>Vertebrata</taxon>
        <taxon>Euteleostomi</taxon>
        <taxon>Mammalia</taxon>
        <taxon>Eutheria</taxon>
        <taxon>Laurasiatheria</taxon>
        <taxon>Artiodactyla</taxon>
        <taxon>Ruminantia</taxon>
        <taxon>Pecora</taxon>
        <taxon>Bovidae</taxon>
        <taxon>Caprinae</taxon>
        <taxon>Capra</taxon>
    </lineage>
</organism>
<evidence type="ECO:0000259" key="11">
    <source>
        <dbReference type="PROSITE" id="PS51259"/>
    </source>
</evidence>
<dbReference type="SMART" id="SM00239">
    <property type="entry name" value="C2"/>
    <property type="match status" value="2"/>
</dbReference>
<evidence type="ECO:0000256" key="5">
    <source>
        <dbReference type="ARBA" id="ARBA00022483"/>
    </source>
</evidence>
<keyword evidence="5" id="KW-0268">Exocytosis</keyword>
<dbReference type="GO" id="GO:0006887">
    <property type="term" value="P:exocytosis"/>
    <property type="evidence" value="ECO:0007669"/>
    <property type="project" value="UniProtKB-KW"/>
</dbReference>
<evidence type="ECO:0000256" key="8">
    <source>
        <dbReference type="SAM" id="MobiDB-lite"/>
    </source>
</evidence>
<keyword evidence="6" id="KW-0963">Cytoplasm</keyword>
<dbReference type="SUPFAM" id="SSF49562">
    <property type="entry name" value="C2 domain (Calcium/lipid-binding domain, CaLB)"/>
    <property type="match status" value="2"/>
</dbReference>
<feature type="domain" description="MHD2" evidence="11">
    <location>
        <begin position="843"/>
        <end position="951"/>
    </location>
</feature>
<dbReference type="Proteomes" id="UP000291000">
    <property type="component" value="Chromosome 25"/>
</dbReference>
<dbReference type="GO" id="GO:0031902">
    <property type="term" value="C:late endosome membrane"/>
    <property type="evidence" value="ECO:0007669"/>
    <property type="project" value="TreeGrafter"/>
</dbReference>
<accession>A0A452ES31</accession>
<reference evidence="12" key="3">
    <citation type="submission" date="2025-09" db="UniProtKB">
        <authorList>
            <consortium name="Ensembl"/>
        </authorList>
    </citation>
    <scope>IDENTIFICATION</scope>
</reference>
<dbReference type="InterPro" id="IPR014772">
    <property type="entry name" value="Munc13_dom-2"/>
</dbReference>
<evidence type="ECO:0000313" key="12">
    <source>
        <dbReference type="Ensembl" id="ENSCHIP00000014999.1"/>
    </source>
</evidence>
<evidence type="ECO:0000256" key="6">
    <source>
        <dbReference type="ARBA" id="ARBA00022490"/>
    </source>
</evidence>
<protein>
    <submittedName>
        <fullName evidence="12">BAI1 associated protein 3</fullName>
    </submittedName>
</protein>
<dbReference type="InterPro" id="IPR052095">
    <property type="entry name" value="UNC-13_domain"/>
</dbReference>
<dbReference type="GO" id="GO:1905413">
    <property type="term" value="P:regulation of dense core granule exocytosis"/>
    <property type="evidence" value="ECO:0007669"/>
    <property type="project" value="TreeGrafter"/>
</dbReference>
<feature type="domain" description="C2" evidence="9">
    <location>
        <begin position="965"/>
        <end position="1091"/>
    </location>
</feature>
<evidence type="ECO:0000256" key="4">
    <source>
        <dbReference type="ARBA" id="ARBA00005823"/>
    </source>
</evidence>
<dbReference type="GO" id="GO:0000149">
    <property type="term" value="F:SNARE binding"/>
    <property type="evidence" value="ECO:0007669"/>
    <property type="project" value="TreeGrafter"/>
</dbReference>
<dbReference type="PANTHER" id="PTHR45999">
    <property type="entry name" value="UNC-13-4A, ISOFORM B"/>
    <property type="match status" value="1"/>
</dbReference>
<dbReference type="Ensembl" id="ENSCHIT00000022800.1">
    <property type="protein sequence ID" value="ENSCHIP00000014999.1"/>
    <property type="gene ID" value="ENSCHIG00000015762.1"/>
</dbReference>
<dbReference type="PROSITE" id="PS50004">
    <property type="entry name" value="C2"/>
    <property type="match status" value="2"/>
</dbReference>
<dbReference type="CDD" id="cd08676">
    <property type="entry name" value="C2A_Munc13-like"/>
    <property type="match status" value="1"/>
</dbReference>
<keyword evidence="7" id="KW-0967">Endosome</keyword>
<dbReference type="Pfam" id="PF00168">
    <property type="entry name" value="C2"/>
    <property type="match status" value="3"/>
</dbReference>
<dbReference type="InterPro" id="IPR035892">
    <property type="entry name" value="C2_domain_sf"/>
</dbReference>
<gene>
    <name evidence="12" type="primary">BAIAP3</name>
</gene>
<sequence length="1142" mass="127270">MSTLLEIKSSVLRQVQVCPSFRRRTEEEPASSNADPPEPTAAAWKPGDGVEFFSQMRLILKKGEGRQGLPCPEVLLCSSSPAPAEPVDPSRGLRTLSQEEVDMLYEEALYTVLHRAGTMGPDQVDDEEALLSYLQQVFGTSPEEHAAAVERVKRAKAPTYALKVSVVRAKNLLAKDPNGFSDPYCMLGILPASGAVREPSPHKEQRFSFRKGSKRGGPLPAKCIQVTEVKSSTLNPVWKEHFLFEIEDVGTDQLHLDIWDHDDDVSLVEACRKLNEVIGLKGVSRYFKQIVKSARANGTAGPTEDHTDDFLGCLNIPVREVPVAGEDRWFKLEPRSSASRVQGDCQLVLKLITTQRDTNMSQRGRSGFLSYLLLLSRLLQFEHRAEEPNSSSWRGELSGPAATVLCLHGAQSNLSALQLAVLHWQVSSRHHQTRTLDYGYLLGLLEDLQAHWEEAGSLPQEQEEGLADSFSAFSEFGLQLLRQLRDYFPATNSTAVYRLELLLKCLGKLQLFQPSFEICPFETELNMDIAAALKRGNREWFDKLLNTQSPREQPGPQRLAGLVKLADTIYEDLQSCYGIYASLFHRWVHPPGQVAEEAWVLTEELSPKMTLEVASGLFELYLSLADIQRFWSSIPGRDSRSLALAGIHAPFLPAVKLWLQVLRDQTKWRLQGAVDVDTLEPMDASSKHSSSAATASLCFSHIQELWACLAWPDPAQAQTLGTQLSQDLCEAALFYTELLRKKVDAQPGAAGEAVSEPLCVVLNDVELLRKAAGQALRGLAWPEGAAGLEGTLPRPLLSCTQALDEDLQREARTVTAHLTSKMVGDVRKYVQHVSLSPDSIQNDEAVAPLLKYLDEKLALLNASLVKENLSRVLEALWELLLQAILQALGANRDVSADFYGRFHFTLEALVNFFHAEGQGLPLESLRDGSYKRLEEELRLHQCSTRECIEQYYLDKLKQRSLEHNRFGRLSVRCHYEAAEQRLAVEVLHAADLLPLDANGLSDPFVIVELGPPHLFPLVRSQRTQVKSRTLHPVYDELFYFSVPAEACRRRGACVLFTVMDHDWLSTNDFAGEAALGLGSVGGVARPQVGGSARAGQPVTLHLRRPRAQVRSALRMLEGRPNKEAQEFVKRLRELEKYMEADP</sequence>
<dbReference type="GO" id="GO:0099503">
    <property type="term" value="C:secretory vesicle"/>
    <property type="evidence" value="ECO:0007669"/>
    <property type="project" value="TreeGrafter"/>
</dbReference>
<evidence type="ECO:0000259" key="9">
    <source>
        <dbReference type="PROSITE" id="PS50004"/>
    </source>
</evidence>
<dbReference type="GO" id="GO:0055038">
    <property type="term" value="C:recycling endosome membrane"/>
    <property type="evidence" value="ECO:0007669"/>
    <property type="project" value="TreeGrafter"/>
</dbReference>
<evidence type="ECO:0000256" key="2">
    <source>
        <dbReference type="ARBA" id="ARBA00004496"/>
    </source>
</evidence>
<comment type="similarity">
    <text evidence="4">Belongs to the unc-13 family.</text>
</comment>
<dbReference type="Gene3D" id="1.10.357.50">
    <property type="match status" value="1"/>
</dbReference>
<dbReference type="GO" id="GO:0098793">
    <property type="term" value="C:presynapse"/>
    <property type="evidence" value="ECO:0007669"/>
    <property type="project" value="GOC"/>
</dbReference>
<evidence type="ECO:0000256" key="1">
    <source>
        <dbReference type="ARBA" id="ARBA00004172"/>
    </source>
</evidence>
<proteinExistence type="inferred from homology"/>
<dbReference type="AlphaFoldDB" id="A0A452ES31"/>
<feature type="domain" description="MHD1" evidence="10">
    <location>
        <begin position="618"/>
        <end position="739"/>
    </location>
</feature>
<evidence type="ECO:0000256" key="7">
    <source>
        <dbReference type="ARBA" id="ARBA00022753"/>
    </source>
</evidence>
<dbReference type="PANTHER" id="PTHR45999:SF1">
    <property type="entry name" value="BAI1-ASSOCIATED PROTEIN 3"/>
    <property type="match status" value="1"/>
</dbReference>
<reference evidence="12 13" key="1">
    <citation type="submission" date="2016-04" db="EMBL/GenBank/DDBJ databases">
        <title>Polished mammalian reference genomes with single-molecule sequencing and chromosome conformation capture applied to the Capra hircus genome.</title>
        <authorList>
            <person name="Bickhart D.M."/>
            <person name="Koren S."/>
            <person name="Rosen B."/>
            <person name="Hastie A."/>
            <person name="Liachko I."/>
            <person name="Sullivan S.T."/>
            <person name="Burton J."/>
            <person name="Sayre B.L."/>
            <person name="Huson H.J."/>
            <person name="Lee J."/>
            <person name="Lam E."/>
            <person name="Kelley C.M."/>
            <person name="Hutchison J.L."/>
            <person name="Zhou Y."/>
            <person name="Sun J."/>
            <person name="Crisa A."/>
            <person name="Schwartz J.C."/>
            <person name="Hammond J.A."/>
            <person name="Schroeder S.G."/>
            <person name="Liu G.E."/>
            <person name="Dunham M."/>
            <person name="Shendure J."/>
            <person name="Sonstegard T.S."/>
            <person name="Phillippy A.M."/>
            <person name="Van Tassell C.P."/>
            <person name="Smith T.P."/>
        </authorList>
    </citation>
    <scope>NUCLEOTIDE SEQUENCE [LARGE SCALE GENOMIC DNA]</scope>
</reference>
<dbReference type="GO" id="GO:0032588">
    <property type="term" value="C:trans-Golgi network membrane"/>
    <property type="evidence" value="ECO:0007669"/>
    <property type="project" value="TreeGrafter"/>
</dbReference>
<dbReference type="PROSITE" id="PS51258">
    <property type="entry name" value="MHD1"/>
    <property type="match status" value="1"/>
</dbReference>
<evidence type="ECO:0000259" key="10">
    <source>
        <dbReference type="PROSITE" id="PS51258"/>
    </source>
</evidence>
<dbReference type="EMBL" id="LWLT01000031">
    <property type="status" value="NOT_ANNOTATED_CDS"/>
    <property type="molecule type" value="Genomic_DNA"/>
</dbReference>
<dbReference type="Pfam" id="PF06292">
    <property type="entry name" value="MUN"/>
    <property type="match status" value="1"/>
</dbReference>
<dbReference type="InterPro" id="IPR010439">
    <property type="entry name" value="MUN_dom"/>
</dbReference>
<name>A0A452ES31_CAPHI</name>
<dbReference type="Gene3D" id="2.60.40.150">
    <property type="entry name" value="C2 domain"/>
    <property type="match status" value="2"/>
</dbReference>
<evidence type="ECO:0000256" key="3">
    <source>
        <dbReference type="ARBA" id="ARBA00004603"/>
    </source>
</evidence>
<dbReference type="CDD" id="cd04009">
    <property type="entry name" value="C2B_Munc13-like"/>
    <property type="match status" value="1"/>
</dbReference>
<evidence type="ECO:0000313" key="13">
    <source>
        <dbReference type="Proteomes" id="UP000291000"/>
    </source>
</evidence>
<dbReference type="GO" id="GO:0005886">
    <property type="term" value="C:plasma membrane"/>
    <property type="evidence" value="ECO:0007669"/>
    <property type="project" value="TreeGrafter"/>
</dbReference>
<dbReference type="GeneTree" id="ENSGT00730000110939"/>
<dbReference type="FunFam" id="2.60.40.150:FF:000109">
    <property type="entry name" value="BAI1-associated protein 3 isoform X1"/>
    <property type="match status" value="1"/>
</dbReference>
<dbReference type="GO" id="GO:0001956">
    <property type="term" value="P:positive regulation of neurotransmitter secretion"/>
    <property type="evidence" value="ECO:0007669"/>
    <property type="project" value="TreeGrafter"/>
</dbReference>
<keyword evidence="13" id="KW-1185">Reference proteome</keyword>
<dbReference type="InterPro" id="IPR000008">
    <property type="entry name" value="C2_dom"/>
</dbReference>
<comment type="subcellular location">
    <subcellularLocation>
        <location evidence="2">Cytoplasm</location>
    </subcellularLocation>
    <subcellularLocation>
        <location evidence="3">Late endosome</location>
    </subcellularLocation>
    <subcellularLocation>
        <location evidence="1">Recycling endosome</location>
    </subcellularLocation>
</comment>
<dbReference type="InterPro" id="IPR014770">
    <property type="entry name" value="Munc13_1"/>
</dbReference>
<reference evidence="12" key="2">
    <citation type="submission" date="2025-08" db="UniProtKB">
        <authorList>
            <consortium name="Ensembl"/>
        </authorList>
    </citation>
    <scope>IDENTIFICATION</scope>
</reference>
<feature type="domain" description="C2" evidence="9">
    <location>
        <begin position="141"/>
        <end position="300"/>
    </location>
</feature>
<dbReference type="PROSITE" id="PS51259">
    <property type="entry name" value="MHD2"/>
    <property type="match status" value="1"/>
</dbReference>
<dbReference type="FunFam" id="2.60.40.150:FF:000134">
    <property type="entry name" value="BAI1-associated protein 3 isoform X1"/>
    <property type="match status" value="1"/>
</dbReference>
<feature type="region of interest" description="Disordered" evidence="8">
    <location>
        <begin position="21"/>
        <end position="46"/>
    </location>
</feature>